<evidence type="ECO:0000313" key="3">
    <source>
        <dbReference type="Proteomes" id="UP000319663"/>
    </source>
</evidence>
<keyword evidence="3" id="KW-1185">Reference proteome</keyword>
<accession>A0A507QLI0</accession>
<feature type="region of interest" description="Disordered" evidence="1">
    <location>
        <begin position="247"/>
        <end position="274"/>
    </location>
</feature>
<reference evidence="2 3" key="1">
    <citation type="submission" date="2019-06" db="EMBL/GenBank/DDBJ databases">
        <title>Wine fermentation using esterase from Monascus purpureus.</title>
        <authorList>
            <person name="Geng C."/>
            <person name="Zhang Y."/>
        </authorList>
    </citation>
    <scope>NUCLEOTIDE SEQUENCE [LARGE SCALE GENOMIC DNA]</scope>
    <source>
        <strain evidence="2">HQ1</strain>
    </source>
</reference>
<organism evidence="2 3">
    <name type="scientific">Monascus purpureus</name>
    <name type="common">Red mold</name>
    <name type="synonym">Monascus anka</name>
    <dbReference type="NCBI Taxonomy" id="5098"/>
    <lineage>
        <taxon>Eukaryota</taxon>
        <taxon>Fungi</taxon>
        <taxon>Dikarya</taxon>
        <taxon>Ascomycota</taxon>
        <taxon>Pezizomycotina</taxon>
        <taxon>Eurotiomycetes</taxon>
        <taxon>Eurotiomycetidae</taxon>
        <taxon>Eurotiales</taxon>
        <taxon>Aspergillaceae</taxon>
        <taxon>Monascus</taxon>
    </lineage>
</organism>
<comment type="caution">
    <text evidence="2">The sequence shown here is derived from an EMBL/GenBank/DDBJ whole genome shotgun (WGS) entry which is preliminary data.</text>
</comment>
<evidence type="ECO:0000256" key="1">
    <source>
        <dbReference type="SAM" id="MobiDB-lite"/>
    </source>
</evidence>
<dbReference type="Proteomes" id="UP000319663">
    <property type="component" value="Unassembled WGS sequence"/>
</dbReference>
<protein>
    <submittedName>
        <fullName evidence="2">Uncharacterized protein</fullName>
    </submittedName>
</protein>
<sequence length="274" mass="29908">MAFPHDPLLYPVSQSDHSNEWLDLDNSFDFPSDYIDSVPTMDSILFEDNSLSVSGTDEFNCNLSPDSTSQAYQPSLDQVFEGGYGNGNGEVTGDGDFFFDSPTTSFNAGLYESPTSNGLSYDASDFFSSSIRHMVEAKASSDTRYMARKEKRREAAIAIHLQRLQDAVAADRYLSSDSSTSISSPCWSDFVRESMSPQPPPTKSTKVSPASSESVHNASQTETPYSSGANPIAGGVEMVLDLNMNAATNLPKKQKPRSLAQKESYMKVRKHGAL</sequence>
<dbReference type="EMBL" id="VIFY01000157">
    <property type="protein sequence ID" value="TQB69369.1"/>
    <property type="molecule type" value="Genomic_DNA"/>
</dbReference>
<gene>
    <name evidence="2" type="ORF">MPDQ_001949</name>
</gene>
<evidence type="ECO:0000313" key="2">
    <source>
        <dbReference type="EMBL" id="TQB69369.1"/>
    </source>
</evidence>
<feature type="region of interest" description="Disordered" evidence="1">
    <location>
        <begin position="190"/>
        <end position="230"/>
    </location>
</feature>
<feature type="compositionally biased region" description="Polar residues" evidence="1">
    <location>
        <begin position="203"/>
        <end position="229"/>
    </location>
</feature>
<proteinExistence type="predicted"/>
<dbReference type="AlphaFoldDB" id="A0A507QLI0"/>
<name>A0A507QLI0_MONPU</name>